<evidence type="ECO:0000313" key="1">
    <source>
        <dbReference type="EMBL" id="TQE98937.1"/>
    </source>
</evidence>
<gene>
    <name evidence="1" type="ORF">FKY71_11190</name>
</gene>
<evidence type="ECO:0000313" key="2">
    <source>
        <dbReference type="Proteomes" id="UP000315400"/>
    </source>
</evidence>
<proteinExistence type="predicted"/>
<name>A0A540VQ96_9GAMM</name>
<keyword evidence="1" id="KW-0808">Transferase</keyword>
<dbReference type="InterPro" id="IPR014942">
    <property type="entry name" value="AbiEii"/>
</dbReference>
<dbReference type="Pfam" id="PF08843">
    <property type="entry name" value="AbiEii"/>
    <property type="match status" value="1"/>
</dbReference>
<dbReference type="Proteomes" id="UP000315400">
    <property type="component" value="Unassembled WGS sequence"/>
</dbReference>
<comment type="caution">
    <text evidence="1">The sequence shown here is derived from an EMBL/GenBank/DDBJ whole genome shotgun (WGS) entry which is preliminary data.</text>
</comment>
<dbReference type="GO" id="GO:0016740">
    <property type="term" value="F:transferase activity"/>
    <property type="evidence" value="ECO:0007669"/>
    <property type="project" value="UniProtKB-KW"/>
</dbReference>
<dbReference type="AlphaFoldDB" id="A0A540VQ96"/>
<dbReference type="EMBL" id="VIFK01000111">
    <property type="protein sequence ID" value="TQE98937.1"/>
    <property type="molecule type" value="Genomic_DNA"/>
</dbReference>
<protein>
    <submittedName>
        <fullName evidence="1">Nucleotidyl transferase AbiEii/AbiGii toxin family protein</fullName>
    </submittedName>
</protein>
<sequence length="297" mass="33998">MSDNPSNHAIDIREWVDKARGTPHHRERQATEVFLAALGATPGYREKMYLKGGLLMGLVHGSPRQTADIDLTAEMEPTHKDIDALRDNLDRSLRRTPALIGYPDLVCQIQSVKPQPRPKTFEDSRFPGLKVTVAYANRDTRNHERLKRGDCPEVLKVDVSYREPIYAVELIRLDANSSISAYSTTDVIAEKFRALLQQVSRGHPRRRQDVYDLAFLARRIPPDDAEKAEILRALKEKARARDIEPQADSLSDPEIRKRAEQDWNTLDLELTDLPPFEQEYRVVEDFYLSLPWDNSSA</sequence>
<organism evidence="1 2">
    <name type="scientific">Spiribacter salinus</name>
    <dbReference type="NCBI Taxonomy" id="1335746"/>
    <lineage>
        <taxon>Bacteria</taxon>
        <taxon>Pseudomonadati</taxon>
        <taxon>Pseudomonadota</taxon>
        <taxon>Gammaproteobacteria</taxon>
        <taxon>Chromatiales</taxon>
        <taxon>Ectothiorhodospiraceae</taxon>
        <taxon>Spiribacter</taxon>
    </lineage>
</organism>
<reference evidence="1 2" key="1">
    <citation type="submission" date="2019-06" db="EMBL/GenBank/DDBJ databases">
        <title>Metagenome assembled Genome of Spiribacter salinus SL48-SHIP from the microbial mat of Salt Lake 48 (Novosibirsk region, Russia).</title>
        <authorList>
            <person name="Shipova A."/>
            <person name="Rozanov A.S."/>
            <person name="Bryanskaya A.V."/>
            <person name="Peltek S.E."/>
        </authorList>
    </citation>
    <scope>NUCLEOTIDE SEQUENCE [LARGE SCALE GENOMIC DNA]</scope>
    <source>
        <strain evidence="1">SL48-SHIP-2</strain>
    </source>
</reference>
<accession>A0A540VQ96</accession>